<dbReference type="SUPFAM" id="SSF46785">
    <property type="entry name" value="Winged helix' DNA-binding domain"/>
    <property type="match status" value="1"/>
</dbReference>
<feature type="domain" description="HTH gntR-type" evidence="4">
    <location>
        <begin position="8"/>
        <end position="75"/>
    </location>
</feature>
<dbReference type="PANTHER" id="PTHR43537">
    <property type="entry name" value="TRANSCRIPTIONAL REGULATOR, GNTR FAMILY"/>
    <property type="match status" value="1"/>
</dbReference>
<dbReference type="SMART" id="SM00345">
    <property type="entry name" value="HTH_GNTR"/>
    <property type="match status" value="1"/>
</dbReference>
<proteinExistence type="predicted"/>
<dbReference type="PROSITE" id="PS50949">
    <property type="entry name" value="HTH_GNTR"/>
    <property type="match status" value="1"/>
</dbReference>
<organism evidence="5 6">
    <name type="scientific">Parafrankia soli</name>
    <dbReference type="NCBI Taxonomy" id="2599596"/>
    <lineage>
        <taxon>Bacteria</taxon>
        <taxon>Bacillati</taxon>
        <taxon>Actinomycetota</taxon>
        <taxon>Actinomycetes</taxon>
        <taxon>Frankiales</taxon>
        <taxon>Frankiaceae</taxon>
        <taxon>Parafrankia</taxon>
    </lineage>
</organism>
<dbReference type="Gene3D" id="1.10.10.10">
    <property type="entry name" value="Winged helix-like DNA-binding domain superfamily/Winged helix DNA-binding domain"/>
    <property type="match status" value="1"/>
</dbReference>
<keyword evidence="1" id="KW-0805">Transcription regulation</keyword>
<dbReference type="Proteomes" id="UP000179769">
    <property type="component" value="Unassembled WGS sequence"/>
</dbReference>
<dbReference type="EMBL" id="MAXA01000284">
    <property type="protein sequence ID" value="OHV19230.1"/>
    <property type="molecule type" value="Genomic_DNA"/>
</dbReference>
<dbReference type="InterPro" id="IPR036390">
    <property type="entry name" value="WH_DNA-bd_sf"/>
</dbReference>
<keyword evidence="2" id="KW-0238">DNA-binding</keyword>
<dbReference type="AlphaFoldDB" id="A0A1S1PC04"/>
<dbReference type="InterPro" id="IPR036388">
    <property type="entry name" value="WH-like_DNA-bd_sf"/>
</dbReference>
<evidence type="ECO:0000313" key="6">
    <source>
        <dbReference type="Proteomes" id="UP000179769"/>
    </source>
</evidence>
<gene>
    <name evidence="5" type="ORF">BBK14_29565</name>
</gene>
<dbReference type="Gene3D" id="1.20.120.530">
    <property type="entry name" value="GntR ligand-binding domain-like"/>
    <property type="match status" value="1"/>
</dbReference>
<sequence length="219" mass="24652">MTRQDGPATTAQHALDGLRRAIVAGEFRPGQRVLQEEIAQNLGISVAPVREALRALEQEGQVVYRPRRGYFITELRAADLVEIYALRQLLEERAVRHALPTLDDDAVERIALAARDCAEAAGRGDVATELAANRRFHFGMLEPPDQHHTMRLIRLLWDSTEAYRAMYYNSPEERATTVDAHEKILDAVRRRAVDEVVAELDAHRDRALRVLTAILEAGD</sequence>
<dbReference type="Pfam" id="PF00392">
    <property type="entry name" value="GntR"/>
    <property type="match status" value="1"/>
</dbReference>
<evidence type="ECO:0000256" key="2">
    <source>
        <dbReference type="ARBA" id="ARBA00023125"/>
    </source>
</evidence>
<dbReference type="Pfam" id="PF07729">
    <property type="entry name" value="FCD"/>
    <property type="match status" value="1"/>
</dbReference>
<comment type="caution">
    <text evidence="5">The sequence shown here is derived from an EMBL/GenBank/DDBJ whole genome shotgun (WGS) entry which is preliminary data.</text>
</comment>
<keyword evidence="3" id="KW-0804">Transcription</keyword>
<dbReference type="CDD" id="cd07377">
    <property type="entry name" value="WHTH_GntR"/>
    <property type="match status" value="1"/>
</dbReference>
<dbReference type="SMART" id="SM00895">
    <property type="entry name" value="FCD"/>
    <property type="match status" value="1"/>
</dbReference>
<dbReference type="OrthoDB" id="4084810at2"/>
<dbReference type="PANTHER" id="PTHR43537:SF5">
    <property type="entry name" value="UXU OPERON TRANSCRIPTIONAL REGULATOR"/>
    <property type="match status" value="1"/>
</dbReference>
<protein>
    <submittedName>
        <fullName evidence="5">GntR family transcriptional regulator</fullName>
    </submittedName>
</protein>
<name>A0A1S1PC04_9ACTN</name>
<dbReference type="InterPro" id="IPR008920">
    <property type="entry name" value="TF_FadR/GntR_C"/>
</dbReference>
<dbReference type="InterPro" id="IPR011711">
    <property type="entry name" value="GntR_C"/>
</dbReference>
<reference evidence="6" key="1">
    <citation type="submission" date="2016-07" db="EMBL/GenBank/DDBJ databases">
        <title>Frankia sp. NRRL B-16219 Genome sequencing.</title>
        <authorList>
            <person name="Ghodhbane-Gtari F."/>
            <person name="Swanson E."/>
            <person name="Gueddou A."/>
            <person name="Louati M."/>
            <person name="Nouioui I."/>
            <person name="Hezbri K."/>
            <person name="Abebe-Akele F."/>
            <person name="Simpson S."/>
            <person name="Morris K."/>
            <person name="Thomas K."/>
            <person name="Gtari M."/>
            <person name="Tisa L.S."/>
        </authorList>
    </citation>
    <scope>NUCLEOTIDE SEQUENCE [LARGE SCALE GENOMIC DNA]</scope>
    <source>
        <strain evidence="6">NRRL B-16219</strain>
    </source>
</reference>
<dbReference type="SUPFAM" id="SSF48008">
    <property type="entry name" value="GntR ligand-binding domain-like"/>
    <property type="match status" value="1"/>
</dbReference>
<evidence type="ECO:0000259" key="4">
    <source>
        <dbReference type="PROSITE" id="PS50949"/>
    </source>
</evidence>
<dbReference type="GO" id="GO:0003677">
    <property type="term" value="F:DNA binding"/>
    <property type="evidence" value="ECO:0007669"/>
    <property type="project" value="UniProtKB-KW"/>
</dbReference>
<keyword evidence="6" id="KW-1185">Reference proteome</keyword>
<dbReference type="InterPro" id="IPR000524">
    <property type="entry name" value="Tscrpt_reg_HTH_GntR"/>
</dbReference>
<evidence type="ECO:0000313" key="5">
    <source>
        <dbReference type="EMBL" id="OHV19230.1"/>
    </source>
</evidence>
<dbReference type="GO" id="GO:0003700">
    <property type="term" value="F:DNA-binding transcription factor activity"/>
    <property type="evidence" value="ECO:0007669"/>
    <property type="project" value="InterPro"/>
</dbReference>
<accession>A0A1S1PC04</accession>
<evidence type="ECO:0000256" key="3">
    <source>
        <dbReference type="ARBA" id="ARBA00023163"/>
    </source>
</evidence>
<evidence type="ECO:0000256" key="1">
    <source>
        <dbReference type="ARBA" id="ARBA00023015"/>
    </source>
</evidence>